<reference evidence="1" key="1">
    <citation type="submission" date="2022-01" db="EMBL/GenBank/DDBJ databases">
        <authorList>
            <person name="King R."/>
        </authorList>
    </citation>
    <scope>NUCLEOTIDE SEQUENCE</scope>
</reference>
<gene>
    <name evidence="1" type="ORF">CHIRRI_LOCUS9621</name>
</gene>
<protein>
    <submittedName>
        <fullName evidence="1">Uncharacterized protein</fullName>
    </submittedName>
</protein>
<proteinExistence type="predicted"/>
<dbReference type="Proteomes" id="UP001153620">
    <property type="component" value="Chromosome 3"/>
</dbReference>
<sequence>MRIGLMGEKNLQFSFAAQKLLHLEMITIMIVENHQKSQNSSSNDIHRQCLKNYKKAKQEQEQGKATRKLLKKKIKENLPTIAECMMNAWLNE</sequence>
<evidence type="ECO:0000313" key="2">
    <source>
        <dbReference type="Proteomes" id="UP001153620"/>
    </source>
</evidence>
<reference evidence="1" key="2">
    <citation type="submission" date="2022-10" db="EMBL/GenBank/DDBJ databases">
        <authorList>
            <consortium name="ENA_rothamsted_submissions"/>
            <consortium name="culmorum"/>
            <person name="King R."/>
        </authorList>
    </citation>
    <scope>NUCLEOTIDE SEQUENCE</scope>
</reference>
<keyword evidence="2" id="KW-1185">Reference proteome</keyword>
<dbReference type="AlphaFoldDB" id="A0A9N9RWY9"/>
<name>A0A9N9RWY9_9DIPT</name>
<accession>A0A9N9RWY9</accession>
<evidence type="ECO:0000313" key="1">
    <source>
        <dbReference type="EMBL" id="CAG9806767.1"/>
    </source>
</evidence>
<organism evidence="1 2">
    <name type="scientific">Chironomus riparius</name>
    <dbReference type="NCBI Taxonomy" id="315576"/>
    <lineage>
        <taxon>Eukaryota</taxon>
        <taxon>Metazoa</taxon>
        <taxon>Ecdysozoa</taxon>
        <taxon>Arthropoda</taxon>
        <taxon>Hexapoda</taxon>
        <taxon>Insecta</taxon>
        <taxon>Pterygota</taxon>
        <taxon>Neoptera</taxon>
        <taxon>Endopterygota</taxon>
        <taxon>Diptera</taxon>
        <taxon>Nematocera</taxon>
        <taxon>Chironomoidea</taxon>
        <taxon>Chironomidae</taxon>
        <taxon>Chironominae</taxon>
        <taxon>Chironomus</taxon>
    </lineage>
</organism>
<dbReference type="EMBL" id="OU895879">
    <property type="protein sequence ID" value="CAG9806767.1"/>
    <property type="molecule type" value="Genomic_DNA"/>
</dbReference>